<keyword evidence="3 8" id="KW-0812">Transmembrane</keyword>
<keyword evidence="4 8" id="KW-1133">Transmembrane helix</keyword>
<feature type="transmembrane region" description="Helical" evidence="8">
    <location>
        <begin position="530"/>
        <end position="548"/>
    </location>
</feature>
<evidence type="ECO:0000313" key="10">
    <source>
        <dbReference type="Proteomes" id="UP000016923"/>
    </source>
</evidence>
<sequence length="768" mass="85989">MSHSLLTRAVDIVTPSLASASLSLESSALAVNPVKSEIFAGFALFILSLVALLILRYYLPLRSTPAYLLVPVFFALWLPASIILLVPIDLASNAQTDDEATRGIWLPQAVLHVSWRITYWLTFALTWFILPILAEYSDAGYREPRDRLFYSLRSNAQYHIMVFGSGIIGLAYVIVVYGFSVDSIKGIVMALAYCWGLILAIYLMGHGLVAIPRKLIRTATPSRRLRRLQTLAPRVHEKLEESEMNLEEIELQVVELGRRKTGSANDFREWIEELNESSNLGDIHPRASREGPGSPNFSDGRTVPIIITKKYMADLTRRLVRARHTRSRYLSEWNRLLQRYTETQTVLDSAGSKRLELARASANDDFWERQTILTPYTRHILYFHVVPYARLSLGVILAAASVAIVWSELVKAALPSASVLRLTVIHHWTGDKGQVGFAGQIIATMWILYMCVAALTSITEVKVWRGRALVKRNTAHESAFWYASQVARLSIPLSYNFMTFLSKSIYEKTVFFDFLGRLITLTDLGKWFDYLLPTFILIPVLATMFGLYGRVRRFFGFGDSADSEESDEDGNLRNYGTGSWREGRDLVERELNGTSIRQRRLGTAGHRGPTMHVPGGDSNRHYADDPEDVLGSPLSGDGPSTTPFAVSPSNSGILPPAPGRSQTLSSSGPSSSRQYQRSNANPRSNQRRALDDVDDEDDNIFSQISHRMKNTIDSIDSPKWFQDIGQGFKKPKWMAGSSDENTGGQGPSQPQDNGGIRRWFGGDGRIRL</sequence>
<keyword evidence="5 8" id="KW-0472">Membrane</keyword>
<dbReference type="Proteomes" id="UP000016923">
    <property type="component" value="Unassembled WGS sequence"/>
</dbReference>
<feature type="compositionally biased region" description="Polar residues" evidence="7">
    <location>
        <begin position="638"/>
        <end position="652"/>
    </location>
</feature>
<dbReference type="OrthoDB" id="203099at2759"/>
<evidence type="ECO:0000256" key="4">
    <source>
        <dbReference type="ARBA" id="ARBA00022989"/>
    </source>
</evidence>
<comment type="similarity">
    <text evidence="2">Belongs to the LIMR family.</text>
</comment>
<dbReference type="VEuPathDB" id="FungiDB:F503_07949"/>
<evidence type="ECO:0000256" key="8">
    <source>
        <dbReference type="SAM" id="Phobius"/>
    </source>
</evidence>
<dbReference type="PANTHER" id="PTHR21355:SF0">
    <property type="entry name" value="G-PROTEIN COUPLED RECEPTOR-ASSOCIATED PROTEIN LMBRD2"/>
    <property type="match status" value="1"/>
</dbReference>
<feature type="transmembrane region" description="Helical" evidence="8">
    <location>
        <begin position="186"/>
        <end position="211"/>
    </location>
</feature>
<proteinExistence type="inferred from homology"/>
<feature type="transmembrane region" description="Helical" evidence="8">
    <location>
        <begin position="38"/>
        <end position="59"/>
    </location>
</feature>
<feature type="region of interest" description="Disordered" evidence="7">
    <location>
        <begin position="729"/>
        <end position="768"/>
    </location>
</feature>
<dbReference type="EMBL" id="KE148151">
    <property type="protein sequence ID" value="EPE07298.1"/>
    <property type="molecule type" value="Genomic_DNA"/>
</dbReference>
<comment type="subcellular location">
    <subcellularLocation>
        <location evidence="1">Membrane</location>
        <topology evidence="1">Multi-pass membrane protein</topology>
    </subcellularLocation>
</comment>
<feature type="transmembrane region" description="Helical" evidence="8">
    <location>
        <begin position="66"/>
        <end position="88"/>
    </location>
</feature>
<dbReference type="STRING" id="1262450.S3CLC2"/>
<dbReference type="HOGENOM" id="CLU_016542_1_0_1"/>
<feature type="transmembrane region" description="Helical" evidence="8">
    <location>
        <begin position="388"/>
        <end position="406"/>
    </location>
</feature>
<dbReference type="PANTHER" id="PTHR21355">
    <property type="entry name" value="G-PROTEIN COUPLED RECEPTOR-ASSOCIATED PROTEIN LMBRD2"/>
    <property type="match status" value="1"/>
</dbReference>
<feature type="transmembrane region" description="Helical" evidence="8">
    <location>
        <begin position="117"/>
        <end position="137"/>
    </location>
</feature>
<evidence type="ECO:0000256" key="6">
    <source>
        <dbReference type="SAM" id="Coils"/>
    </source>
</evidence>
<gene>
    <name evidence="9" type="ORF">F503_07949</name>
</gene>
<evidence type="ECO:0000256" key="1">
    <source>
        <dbReference type="ARBA" id="ARBA00004141"/>
    </source>
</evidence>
<evidence type="ECO:0000256" key="5">
    <source>
        <dbReference type="ARBA" id="ARBA00023136"/>
    </source>
</evidence>
<accession>S3CLC2</accession>
<feature type="transmembrane region" description="Helical" evidence="8">
    <location>
        <begin position="158"/>
        <end position="180"/>
    </location>
</feature>
<evidence type="ECO:0000313" key="9">
    <source>
        <dbReference type="EMBL" id="EPE07298.1"/>
    </source>
</evidence>
<feature type="compositionally biased region" description="Polar residues" evidence="7">
    <location>
        <begin position="738"/>
        <end position="752"/>
    </location>
</feature>
<evidence type="ECO:0000256" key="3">
    <source>
        <dbReference type="ARBA" id="ARBA00022692"/>
    </source>
</evidence>
<dbReference type="eggNOG" id="KOG2296">
    <property type="taxonomic scope" value="Eukaryota"/>
</dbReference>
<organism evidence="9 10">
    <name type="scientific">Ophiostoma piceae (strain UAMH 11346)</name>
    <name type="common">Sap stain fungus</name>
    <dbReference type="NCBI Taxonomy" id="1262450"/>
    <lineage>
        <taxon>Eukaryota</taxon>
        <taxon>Fungi</taxon>
        <taxon>Dikarya</taxon>
        <taxon>Ascomycota</taxon>
        <taxon>Pezizomycotina</taxon>
        <taxon>Sordariomycetes</taxon>
        <taxon>Sordariomycetidae</taxon>
        <taxon>Ophiostomatales</taxon>
        <taxon>Ophiostomataceae</taxon>
        <taxon>Ophiostoma</taxon>
    </lineage>
</organism>
<evidence type="ECO:0000256" key="2">
    <source>
        <dbReference type="ARBA" id="ARBA00010487"/>
    </source>
</evidence>
<evidence type="ECO:0000256" key="7">
    <source>
        <dbReference type="SAM" id="MobiDB-lite"/>
    </source>
</evidence>
<dbReference type="InterPro" id="IPR006876">
    <property type="entry name" value="LMBR1-like_membr_prot"/>
</dbReference>
<feature type="region of interest" description="Disordered" evidence="7">
    <location>
        <begin position="593"/>
        <end position="696"/>
    </location>
</feature>
<name>S3CLC2_OPHP1</name>
<dbReference type="InterPro" id="IPR051584">
    <property type="entry name" value="GPCR-associated_LMBR1"/>
</dbReference>
<keyword evidence="10" id="KW-1185">Reference proteome</keyword>
<reference evidence="9 10" key="1">
    <citation type="journal article" date="2013" name="BMC Genomics">
        <title>The genome and transcriptome of the pine saprophyte Ophiostoma piceae, and a comparison with the bark beetle-associated pine pathogen Grosmannia clavigera.</title>
        <authorList>
            <person name="Haridas S."/>
            <person name="Wang Y."/>
            <person name="Lim L."/>
            <person name="Massoumi Alamouti S."/>
            <person name="Jackman S."/>
            <person name="Docking R."/>
            <person name="Robertson G."/>
            <person name="Birol I."/>
            <person name="Bohlmann J."/>
            <person name="Breuil C."/>
        </authorList>
    </citation>
    <scope>NUCLEOTIDE SEQUENCE [LARGE SCALE GENOMIC DNA]</scope>
    <source>
        <strain evidence="9 10">UAMH 11346</strain>
    </source>
</reference>
<feature type="compositionally biased region" description="Low complexity" evidence="7">
    <location>
        <begin position="660"/>
        <end position="678"/>
    </location>
</feature>
<dbReference type="Pfam" id="PF04791">
    <property type="entry name" value="LMBR1"/>
    <property type="match status" value="1"/>
</dbReference>
<keyword evidence="6" id="KW-0175">Coiled coil</keyword>
<dbReference type="GO" id="GO:0016020">
    <property type="term" value="C:membrane"/>
    <property type="evidence" value="ECO:0007669"/>
    <property type="project" value="UniProtKB-SubCell"/>
</dbReference>
<dbReference type="OMA" id="QLERICY"/>
<feature type="coiled-coil region" evidence="6">
    <location>
        <begin position="232"/>
        <end position="259"/>
    </location>
</feature>
<dbReference type="AlphaFoldDB" id="S3CLC2"/>
<feature type="transmembrane region" description="Helical" evidence="8">
    <location>
        <begin position="437"/>
        <end position="458"/>
    </location>
</feature>
<protein>
    <submittedName>
        <fullName evidence="9">Lmbr1 domain-containing protein</fullName>
    </submittedName>
</protein>